<dbReference type="Proteomes" id="UP000610459">
    <property type="component" value="Unassembled WGS sequence"/>
</dbReference>
<sequence>MRVITFDGYDSIDAVNEPAESIFIECGTVRSSNVVSFENKKKDKEILEAFFEIVNNEIIFD</sequence>
<keyword evidence="2" id="KW-1185">Reference proteome</keyword>
<evidence type="ECO:0000313" key="2">
    <source>
        <dbReference type="Proteomes" id="UP000610459"/>
    </source>
</evidence>
<name>A0ACC5PSU4_ENTAG</name>
<organism evidence="1 2">
    <name type="scientific">Enterobacter agglomerans</name>
    <name type="common">Erwinia herbicola</name>
    <name type="synonym">Pantoea agglomerans</name>
    <dbReference type="NCBI Taxonomy" id="549"/>
    <lineage>
        <taxon>Bacteria</taxon>
        <taxon>Pseudomonadati</taxon>
        <taxon>Pseudomonadota</taxon>
        <taxon>Gammaproteobacteria</taxon>
        <taxon>Enterobacterales</taxon>
        <taxon>Erwiniaceae</taxon>
        <taxon>Pantoea</taxon>
        <taxon>Pantoea agglomerans group</taxon>
    </lineage>
</organism>
<gene>
    <name evidence="1" type="ORF">IFT41_17905</name>
</gene>
<dbReference type="EMBL" id="JACYNR010000012">
    <property type="protein sequence ID" value="MBD8127978.1"/>
    <property type="molecule type" value="Genomic_DNA"/>
</dbReference>
<evidence type="ECO:0000313" key="1">
    <source>
        <dbReference type="EMBL" id="MBD8127978.1"/>
    </source>
</evidence>
<proteinExistence type="predicted"/>
<comment type="caution">
    <text evidence="1">The sequence shown here is derived from an EMBL/GenBank/DDBJ whole genome shotgun (WGS) entry which is preliminary data.</text>
</comment>
<accession>A0ACC5PSU4</accession>
<reference evidence="1 2" key="1">
    <citation type="journal article" date="2020" name="FEMS Microbiol. Ecol.">
        <title>Temporal dynamics of bacterial communities during seed development and maturation.</title>
        <authorList>
            <person name="Chesneau G."/>
            <person name="Torres-Cortes G."/>
            <person name="Briand M."/>
            <person name="Darrasse A."/>
            <person name="Preveaux A."/>
            <person name="Marais C."/>
            <person name="Jacques M.A."/>
            <person name="Shade A."/>
            <person name="Barret M."/>
        </authorList>
    </citation>
    <scope>NUCLEOTIDE SEQUENCE [LARGE SCALE GENOMIC DNA]</scope>
    <source>
        <strain evidence="1 2">CFBP13709</strain>
    </source>
</reference>
<protein>
    <submittedName>
        <fullName evidence="1">Uncharacterized protein</fullName>
    </submittedName>
</protein>